<reference evidence="10" key="1">
    <citation type="journal article" date="2019" name="Int. J. Syst. Evol. Microbiol.">
        <title>The Global Catalogue of Microorganisms (GCM) 10K type strain sequencing project: providing services to taxonomists for standard genome sequencing and annotation.</title>
        <authorList>
            <consortium name="The Broad Institute Genomics Platform"/>
            <consortium name="The Broad Institute Genome Sequencing Center for Infectious Disease"/>
            <person name="Wu L."/>
            <person name="Ma J."/>
        </authorList>
    </citation>
    <scope>NUCLEOTIDE SEQUENCE [LARGE SCALE GENOMIC DNA]</scope>
    <source>
        <strain evidence="10">JCM 16953</strain>
    </source>
</reference>
<accession>A0ABP7J2K1</accession>
<feature type="transmembrane region" description="Helical" evidence="8">
    <location>
        <begin position="163"/>
        <end position="184"/>
    </location>
</feature>
<feature type="transmembrane region" description="Helical" evidence="8">
    <location>
        <begin position="239"/>
        <end position="260"/>
    </location>
</feature>
<evidence type="ECO:0000256" key="8">
    <source>
        <dbReference type="SAM" id="Phobius"/>
    </source>
</evidence>
<dbReference type="PIRSF" id="PIRSF006603">
    <property type="entry name" value="DinF"/>
    <property type="match status" value="1"/>
</dbReference>
<comment type="subcellular location">
    <subcellularLocation>
        <location evidence="1">Cell membrane</location>
        <topology evidence="1">Multi-pass membrane protein</topology>
    </subcellularLocation>
</comment>
<dbReference type="Pfam" id="PF01554">
    <property type="entry name" value="MatE"/>
    <property type="match status" value="2"/>
</dbReference>
<feature type="transmembrane region" description="Helical" evidence="8">
    <location>
        <begin position="357"/>
        <end position="378"/>
    </location>
</feature>
<dbReference type="NCBIfam" id="TIGR00797">
    <property type="entry name" value="matE"/>
    <property type="match status" value="1"/>
</dbReference>
<feature type="transmembrane region" description="Helical" evidence="8">
    <location>
        <begin position="51"/>
        <end position="74"/>
    </location>
</feature>
<dbReference type="RefSeq" id="WP_344778403.1">
    <property type="nucleotide sequence ID" value="NZ_BAABAH010000018.1"/>
</dbReference>
<dbReference type="EMBL" id="BAABAH010000018">
    <property type="protein sequence ID" value="GAA3833112.1"/>
    <property type="molecule type" value="Genomic_DNA"/>
</dbReference>
<evidence type="ECO:0000256" key="7">
    <source>
        <dbReference type="ARBA" id="ARBA00023136"/>
    </source>
</evidence>
<keyword evidence="3" id="KW-0813">Transport</keyword>
<dbReference type="PANTHER" id="PTHR42893:SF46">
    <property type="entry name" value="PROTEIN DETOXIFICATION 44, CHLOROPLASTIC"/>
    <property type="match status" value="1"/>
</dbReference>
<keyword evidence="10" id="KW-1185">Reference proteome</keyword>
<dbReference type="InterPro" id="IPR002528">
    <property type="entry name" value="MATE_fam"/>
</dbReference>
<evidence type="ECO:0000256" key="1">
    <source>
        <dbReference type="ARBA" id="ARBA00004651"/>
    </source>
</evidence>
<feature type="transmembrane region" description="Helical" evidence="8">
    <location>
        <begin position="418"/>
        <end position="439"/>
    </location>
</feature>
<keyword evidence="6 8" id="KW-1133">Transmembrane helix</keyword>
<evidence type="ECO:0000313" key="10">
    <source>
        <dbReference type="Proteomes" id="UP001501821"/>
    </source>
</evidence>
<name>A0ABP7J2K1_9ACTN</name>
<feature type="transmembrane region" description="Helical" evidence="8">
    <location>
        <begin position="390"/>
        <end position="412"/>
    </location>
</feature>
<feature type="transmembrane region" description="Helical" evidence="8">
    <location>
        <begin position="12"/>
        <end position="31"/>
    </location>
</feature>
<feature type="transmembrane region" description="Helical" evidence="8">
    <location>
        <begin position="94"/>
        <end position="112"/>
    </location>
</feature>
<dbReference type="PANTHER" id="PTHR42893">
    <property type="entry name" value="PROTEIN DETOXIFICATION 44, CHLOROPLASTIC-RELATED"/>
    <property type="match status" value="1"/>
</dbReference>
<evidence type="ECO:0000256" key="5">
    <source>
        <dbReference type="ARBA" id="ARBA00022692"/>
    </source>
</evidence>
<gene>
    <name evidence="9" type="ORF">GCM10022242_37690</name>
</gene>
<feature type="transmembrane region" description="Helical" evidence="8">
    <location>
        <begin position="280"/>
        <end position="302"/>
    </location>
</feature>
<keyword evidence="5 8" id="KW-0812">Transmembrane</keyword>
<organism evidence="9 10">
    <name type="scientific">Nocardioides panacisoli</name>
    <dbReference type="NCBI Taxonomy" id="627624"/>
    <lineage>
        <taxon>Bacteria</taxon>
        <taxon>Bacillati</taxon>
        <taxon>Actinomycetota</taxon>
        <taxon>Actinomycetes</taxon>
        <taxon>Propionibacteriales</taxon>
        <taxon>Nocardioidaceae</taxon>
        <taxon>Nocardioides</taxon>
    </lineage>
</organism>
<evidence type="ECO:0000313" key="9">
    <source>
        <dbReference type="EMBL" id="GAA3833112.1"/>
    </source>
</evidence>
<dbReference type="InterPro" id="IPR048279">
    <property type="entry name" value="MdtK-like"/>
</dbReference>
<evidence type="ECO:0000256" key="2">
    <source>
        <dbReference type="ARBA" id="ARBA00010199"/>
    </source>
</evidence>
<dbReference type="InterPro" id="IPR044644">
    <property type="entry name" value="DinF-like"/>
</dbReference>
<keyword evidence="4" id="KW-1003">Cell membrane</keyword>
<keyword evidence="7 8" id="KW-0472">Membrane</keyword>
<feature type="transmembrane region" description="Helical" evidence="8">
    <location>
        <begin position="323"/>
        <end position="345"/>
    </location>
</feature>
<feature type="transmembrane region" description="Helical" evidence="8">
    <location>
        <begin position="132"/>
        <end position="156"/>
    </location>
</feature>
<evidence type="ECO:0000256" key="3">
    <source>
        <dbReference type="ARBA" id="ARBA00022448"/>
    </source>
</evidence>
<evidence type="ECO:0000256" key="6">
    <source>
        <dbReference type="ARBA" id="ARBA00022989"/>
    </source>
</evidence>
<evidence type="ECO:0000256" key="4">
    <source>
        <dbReference type="ARBA" id="ARBA00022475"/>
    </source>
</evidence>
<comment type="caution">
    <text evidence="9">The sequence shown here is derived from an EMBL/GenBank/DDBJ whole genome shotgun (WGS) entry which is preliminary data.</text>
</comment>
<feature type="transmembrane region" description="Helical" evidence="8">
    <location>
        <begin position="196"/>
        <end position="218"/>
    </location>
</feature>
<sequence length="456" mass="45943">MTRVRPTADDREIGRLAVPAFLALVAEPLFLLGDSAVVGHLGTDPLAGLGIAGTILQTLVGLCVFLAYGTTAGVARQLGAGRRAAALAQGIDGLWLAVVIGVVVTALGIGLVDQLVALLGPGPGVAGPAATYLRVALLGVTPLLLMLAATGVLRGLQDTRTPLAVAVGGNALNLLLNVVLVYGAGPLPRLGIRGSALGSVIAQALSAAVLVAVVVRVARREGATLAPDLPGIRTAARAGVPLLVRTLTLRAALLVTTYAVVVSAGRGLGGQAVPIAAHQLAMTVWTFLAFALDSIAIAAQALTGRYLGAGDAAGTRAVTRRMVGWGVVCGVVTGIGLAAVSPVLGNLFTADEAVHRALVPVLLVGALAQPVAGVVFVLDGVLIGAGDGRYLAWAGVVVLAGYAPLVLLTAHADLPGAALTWVWIVFCVVFTGGRVATLLHRAYGDRWLVTGAEPAR</sequence>
<dbReference type="Proteomes" id="UP001501821">
    <property type="component" value="Unassembled WGS sequence"/>
</dbReference>
<comment type="similarity">
    <text evidence="2">Belongs to the multi antimicrobial extrusion (MATE) (TC 2.A.66.1) family.</text>
</comment>
<protein>
    <submittedName>
        <fullName evidence="9">MATE family efflux transporter</fullName>
    </submittedName>
</protein>
<proteinExistence type="inferred from homology"/>